<dbReference type="Pfam" id="PF14664">
    <property type="entry name" value="RICTOR_N"/>
    <property type="match status" value="1"/>
</dbReference>
<dbReference type="Pfam" id="PF14666">
    <property type="entry name" value="RICTOR_M"/>
    <property type="match status" value="1"/>
</dbReference>
<dbReference type="Pfam" id="PF14668">
    <property type="entry name" value="RICTOR_V"/>
    <property type="match status" value="1"/>
</dbReference>
<dbReference type="InterPro" id="IPR036274">
    <property type="entry name" value="HR1_rpt_sf"/>
</dbReference>
<evidence type="ECO:0000256" key="2">
    <source>
        <dbReference type="SAM" id="MobiDB-lite"/>
    </source>
</evidence>
<evidence type="ECO:0008006" key="8">
    <source>
        <dbReference type="Google" id="ProtNLM"/>
    </source>
</evidence>
<dbReference type="Gene3D" id="1.25.10.10">
    <property type="entry name" value="Leucine-rich Repeat Variant"/>
    <property type="match status" value="1"/>
</dbReference>
<reference evidence="6 7" key="1">
    <citation type="submission" date="2024-01" db="EMBL/GenBank/DDBJ databases">
        <title>A draft genome for the cacao thread blight pathogen Marasmiellus scandens.</title>
        <authorList>
            <person name="Baruah I.K."/>
            <person name="Leung J."/>
            <person name="Bukari Y."/>
            <person name="Amoako-Attah I."/>
            <person name="Meinhardt L.W."/>
            <person name="Bailey B.A."/>
            <person name="Cohen S.P."/>
        </authorList>
    </citation>
    <scope>NUCLEOTIDE SEQUENCE [LARGE SCALE GENOMIC DNA]</scope>
    <source>
        <strain evidence="6 7">GH-19</strain>
    </source>
</reference>
<dbReference type="InterPro" id="IPR029453">
    <property type="entry name" value="Rictor_IV"/>
</dbReference>
<evidence type="ECO:0000256" key="1">
    <source>
        <dbReference type="ARBA" id="ARBA00008878"/>
    </source>
</evidence>
<dbReference type="SUPFAM" id="SSF46585">
    <property type="entry name" value="HR1 repeat"/>
    <property type="match status" value="1"/>
</dbReference>
<evidence type="ECO:0000259" key="5">
    <source>
        <dbReference type="SMART" id="SM01310"/>
    </source>
</evidence>
<dbReference type="InterPro" id="IPR016024">
    <property type="entry name" value="ARM-type_fold"/>
</dbReference>
<dbReference type="InterPro" id="IPR011989">
    <property type="entry name" value="ARM-like"/>
</dbReference>
<dbReference type="EMBL" id="JBANRG010000003">
    <property type="protein sequence ID" value="KAK7469291.1"/>
    <property type="molecule type" value="Genomic_DNA"/>
</dbReference>
<evidence type="ECO:0000259" key="4">
    <source>
        <dbReference type="SMART" id="SM01308"/>
    </source>
</evidence>
<dbReference type="SMART" id="SM01310">
    <property type="entry name" value="RICTOR_V"/>
    <property type="match status" value="1"/>
</dbReference>
<dbReference type="InterPro" id="IPR028267">
    <property type="entry name" value="Pianissimo_N"/>
</dbReference>
<dbReference type="SMART" id="SM01303">
    <property type="entry name" value="RasGEF_N_2"/>
    <property type="match status" value="1"/>
</dbReference>
<dbReference type="PANTHER" id="PTHR13298:SF11">
    <property type="entry name" value="RAPAMYCIN-INSENSITIVE COMPANION OF MTOR"/>
    <property type="match status" value="1"/>
</dbReference>
<sequence>MPHLASSNISISTSSLTASSVTLINGTSEANSATNGVSFEELEGKDLNEQLEALDRALVKWNRIKDGAENLLSMTMTDDLRQQVVSELSIASSNIDAITSRQTDIELVLKAQLAQLNQSKRKEEVDEKGDDFRTALRNAQSCISTLASLNTFIPASSEPSSSQTDSSDVDRQWIEAMTRLVQILQRNLRVRYELKTPDVVQAVIPALADKRSKQCRAVAYRVIRHALIDANSVKVMLEQQIDWYIVRSLHRDNKFAVEKEQVIKFIRAIVAVGVVSHDKGSRKVPLSEPVMRALIAVAEQADDPFRLICIQTLAEIIVLDTELVARTGGIRALLHAIGEGPLEITPLLAFTFLHLVDSPRTRVYLNIGTDLEIALSAVTDAYGKGPEHVDRMKSCTKVIQLMLRTWSGLLYFCMDGLRAIRSLVDTLRIPSLETREIVVNMFFEVFNIQTPEWHQPFLAGRRLTTYQKSASEPLKFEPEHFERNTQTIKLTDQYIGLLVLVFTNAGLLDALISMLEESTTGNNMSRKATLLIGEILQLANRVLPLSVAAKIQALPKIFNLASDYHDGEHRIVGTSALSMIDSFNRNRTRLEPGTLKATPNRIRANSVDDAIRRGQRQVEQVKIKVMTTKEHVKWNFEILQELIEGPLLNPKRMEEAIKGARFMRRLMSFFHPFSNRFSSMSRRAKVNHRWVRLGCSLLTTLMASPDGTRYLSTEDPFMGQISKCFAQLFGPESDPVFSKKRIADTLTYGYLEMLGTLSKHKEGIEILEKHHIFNAFYHLNDLKNRDDLIRGIIEHLDYTINGHPRIILSKALTSSHKETQKFATTLLADLIRTSPVNAWSLRLLLTQLYDPSPEVRELAVNHLESACESKEVLELVVEMRPTMNHLGDIGNSLLLKFMSAPRGFRYLYDAGYIDREIDIWFNERNIYYVIQVEVFLAQVFNSSTEDDEYHLSFEGTVPPHFYGEMAKTELGCQILQEKGHFVEFAQFIRKHAHESEDPELIMKLKSILWAVGNVGATEGGLPFLEEEEIIPFILDIANQSLIPSLRGTCFFVLGLISSTSQGAEILDDYHWEATLTPMGMPTGLCIPINFDRFISLPPWEAIISEQMHTPIMPPTSEPEVEVITAIQNLANTVIANAASRSLAKMKSRPEYKAVFSSPVMFFRVLHIISTSRYRLPVRRYIMDLFNVDLDAQVVATIVECGKTLKASPSYRLPQSDLNRRLSMFGRTRNPEESDEDDEDDEEPPPLPNTRKEQPPLNLRPMSRIVGFAS</sequence>
<evidence type="ECO:0000313" key="6">
    <source>
        <dbReference type="EMBL" id="KAK7469291.1"/>
    </source>
</evidence>
<comment type="similarity">
    <text evidence="1">Belongs to the RICTOR family.</text>
</comment>
<dbReference type="SMART" id="SM01307">
    <property type="entry name" value="RICTOR_M"/>
    <property type="match status" value="1"/>
</dbReference>
<dbReference type="PANTHER" id="PTHR13298">
    <property type="entry name" value="CYTOSOLIC REGULATOR PIANISSIMO"/>
    <property type="match status" value="1"/>
</dbReference>
<feature type="domain" description="Rapamycin-insensitive companion of mTOR N-terminal" evidence="4">
    <location>
        <begin position="174"/>
        <end position="544"/>
    </location>
</feature>
<dbReference type="SUPFAM" id="SSF48371">
    <property type="entry name" value="ARM repeat"/>
    <property type="match status" value="2"/>
</dbReference>
<feature type="region of interest" description="Disordered" evidence="2">
    <location>
        <begin position="1221"/>
        <end position="1269"/>
    </location>
</feature>
<dbReference type="Pfam" id="PF14663">
    <property type="entry name" value="RasGEF_N_2"/>
    <property type="match status" value="1"/>
</dbReference>
<dbReference type="Proteomes" id="UP001498398">
    <property type="component" value="Unassembled WGS sequence"/>
</dbReference>
<dbReference type="SMART" id="SM01308">
    <property type="entry name" value="RICTOR_N"/>
    <property type="match status" value="1"/>
</dbReference>
<name>A0ABR1JYA4_9AGAR</name>
<evidence type="ECO:0000259" key="3">
    <source>
        <dbReference type="SMART" id="SM01307"/>
    </source>
</evidence>
<keyword evidence="7" id="KW-1185">Reference proteome</keyword>
<gene>
    <name evidence="6" type="ORF">VKT23_003775</name>
</gene>
<comment type="caution">
    <text evidence="6">The sequence shown here is derived from an EMBL/GenBank/DDBJ whole genome shotgun (WGS) entry which is preliminary data.</text>
</comment>
<dbReference type="InterPro" id="IPR028268">
    <property type="entry name" value="Pianissimo_fam"/>
</dbReference>
<evidence type="ECO:0000313" key="7">
    <source>
        <dbReference type="Proteomes" id="UP001498398"/>
    </source>
</evidence>
<feature type="domain" description="Rapamycin-insensitive companion of mTOR" evidence="5">
    <location>
        <begin position="1001"/>
        <end position="1073"/>
    </location>
</feature>
<organism evidence="6 7">
    <name type="scientific">Marasmiellus scandens</name>
    <dbReference type="NCBI Taxonomy" id="2682957"/>
    <lineage>
        <taxon>Eukaryota</taxon>
        <taxon>Fungi</taxon>
        <taxon>Dikarya</taxon>
        <taxon>Basidiomycota</taxon>
        <taxon>Agaricomycotina</taxon>
        <taxon>Agaricomycetes</taxon>
        <taxon>Agaricomycetidae</taxon>
        <taxon>Agaricales</taxon>
        <taxon>Marasmiineae</taxon>
        <taxon>Omphalotaceae</taxon>
        <taxon>Marasmiellus</taxon>
    </lineage>
</organism>
<feature type="domain" description="Rapamycin-insensitive companion of mTOR middle" evidence="3">
    <location>
        <begin position="618"/>
        <end position="833"/>
    </location>
</feature>
<protein>
    <recommendedName>
        <fullName evidence="8">Protein ste16</fullName>
    </recommendedName>
</protein>
<accession>A0ABR1JYA4</accession>
<dbReference type="InterPro" id="IPR029451">
    <property type="entry name" value="RICTOR_M"/>
</dbReference>
<feature type="compositionally biased region" description="Acidic residues" evidence="2">
    <location>
        <begin position="1232"/>
        <end position="1243"/>
    </location>
</feature>
<proteinExistence type="inferred from homology"/>
<dbReference type="Gene3D" id="1.10.287.160">
    <property type="entry name" value="HR1 repeat"/>
    <property type="match status" value="1"/>
</dbReference>
<dbReference type="InterPro" id="IPR029452">
    <property type="entry name" value="RICTOR_V"/>
</dbReference>